<evidence type="ECO:0000256" key="4">
    <source>
        <dbReference type="PIRSR" id="PIRSR604385-2"/>
    </source>
</evidence>
<dbReference type="GO" id="GO:0005829">
    <property type="term" value="C:cytosol"/>
    <property type="evidence" value="ECO:0007669"/>
    <property type="project" value="TreeGrafter"/>
</dbReference>
<dbReference type="InterPro" id="IPR015797">
    <property type="entry name" value="NUDIX_hydrolase-like_dom_sf"/>
</dbReference>
<dbReference type="PANTHER" id="PTHR11839">
    <property type="entry name" value="UDP/ADP-SUGAR PYROPHOSPHATASE"/>
    <property type="match status" value="1"/>
</dbReference>
<dbReference type="Proteomes" id="UP000269097">
    <property type="component" value="Chromosome"/>
</dbReference>
<evidence type="ECO:0000256" key="2">
    <source>
        <dbReference type="ARBA" id="ARBA00011738"/>
    </source>
</evidence>
<organism evidence="7 8">
    <name type="scientific">Cohnella candidum</name>
    <dbReference type="NCBI Taxonomy" id="2674991"/>
    <lineage>
        <taxon>Bacteria</taxon>
        <taxon>Bacillati</taxon>
        <taxon>Bacillota</taxon>
        <taxon>Bacilli</taxon>
        <taxon>Bacillales</taxon>
        <taxon>Paenibacillaceae</taxon>
        <taxon>Cohnella</taxon>
    </lineage>
</organism>
<keyword evidence="3" id="KW-0378">Hydrolase</keyword>
<dbReference type="RefSeq" id="WP_123042001.1">
    <property type="nucleotide sequence ID" value="NZ_CP033433.1"/>
</dbReference>
<evidence type="ECO:0000313" key="8">
    <source>
        <dbReference type="Proteomes" id="UP000269097"/>
    </source>
</evidence>
<dbReference type="SUPFAM" id="SSF55811">
    <property type="entry name" value="Nudix"/>
    <property type="match status" value="1"/>
</dbReference>
<evidence type="ECO:0000259" key="6">
    <source>
        <dbReference type="PROSITE" id="PS51462"/>
    </source>
</evidence>
<accession>A0A3G3K1I4</accession>
<feature type="binding site" evidence="4">
    <location>
        <position position="85"/>
    </location>
    <ligand>
        <name>Mg(2+)</name>
        <dbReference type="ChEBI" id="CHEBI:18420"/>
        <label>1</label>
    </ligand>
</feature>
<evidence type="ECO:0000256" key="1">
    <source>
        <dbReference type="ARBA" id="ARBA00001946"/>
    </source>
</evidence>
<dbReference type="AlphaFoldDB" id="A0A3G3K1I4"/>
<feature type="binding site" evidence="4">
    <location>
        <position position="100"/>
    </location>
    <ligand>
        <name>Mg(2+)</name>
        <dbReference type="ChEBI" id="CHEBI:18420"/>
        <label>2</label>
    </ligand>
</feature>
<dbReference type="PANTHER" id="PTHR11839:SF18">
    <property type="entry name" value="NUDIX HYDROLASE DOMAIN-CONTAINING PROTEIN"/>
    <property type="match status" value="1"/>
</dbReference>
<comment type="cofactor">
    <cofactor evidence="1 4">
        <name>Mg(2+)</name>
        <dbReference type="ChEBI" id="CHEBI:18420"/>
    </cofactor>
</comment>
<dbReference type="NCBIfam" id="NF011585">
    <property type="entry name" value="PRK15009.1"/>
    <property type="match status" value="1"/>
</dbReference>
<dbReference type="Pfam" id="PF00293">
    <property type="entry name" value="NUDIX"/>
    <property type="match status" value="1"/>
</dbReference>
<keyword evidence="4" id="KW-0460">Magnesium</keyword>
<keyword evidence="8" id="KW-1185">Reference proteome</keyword>
<sequence length="318" mass="35793">MNPNVRMLKEEVLSDNWYVLKKLTFEYRGKNGTWETQSREAYDRGNGAAILLYNRDKQTVILTRQFRMPTYVNGNETGMLIEACAGLLDRDGPEDCIRREAEEETGYAVTSVHKIREAYMSPGSVTEILHLFVAEYDAKMKVGRGGGLDEEQENIEVLELTFAEAIRMVETGEIRDAKTILLLQHAQLHGLLEPPVKVEHILVAGPYRSNTGDDPERIAANMRAMNEAAWRIYEAGHLPVLGEWYALPLMETAGSTRIGDEVFERVFHPSAIRLLEHCDAVLRIGGPSAGADEMVRTAERLGKKVYRAFEEIPEIAQA</sequence>
<dbReference type="CDD" id="cd24157">
    <property type="entry name" value="NUDIX_GDPMK"/>
    <property type="match status" value="1"/>
</dbReference>
<feature type="domain" description="Nudix hydrolase" evidence="6">
    <location>
        <begin position="43"/>
        <end position="182"/>
    </location>
</feature>
<protein>
    <submittedName>
        <fullName evidence="7">GDP-mannose pyrophosphatase NudK</fullName>
    </submittedName>
</protein>
<dbReference type="Gene3D" id="3.90.79.10">
    <property type="entry name" value="Nucleoside Triphosphate Pyrophosphohydrolase"/>
    <property type="match status" value="1"/>
</dbReference>
<dbReference type="GO" id="GO:0006753">
    <property type="term" value="P:nucleoside phosphate metabolic process"/>
    <property type="evidence" value="ECO:0007669"/>
    <property type="project" value="TreeGrafter"/>
</dbReference>
<comment type="subunit">
    <text evidence="2">Homodimer.</text>
</comment>
<evidence type="ECO:0000256" key="3">
    <source>
        <dbReference type="ARBA" id="ARBA00022801"/>
    </source>
</evidence>
<gene>
    <name evidence="7" type="primary">nudK</name>
    <name evidence="7" type="ORF">EAV92_15835</name>
</gene>
<dbReference type="KEGG" id="coh:EAV92_15835"/>
<dbReference type="GO" id="GO:0019693">
    <property type="term" value="P:ribose phosphate metabolic process"/>
    <property type="evidence" value="ECO:0007669"/>
    <property type="project" value="TreeGrafter"/>
</dbReference>
<dbReference type="GO" id="GO:0046872">
    <property type="term" value="F:metal ion binding"/>
    <property type="evidence" value="ECO:0007669"/>
    <property type="project" value="UniProtKB-KW"/>
</dbReference>
<dbReference type="GO" id="GO:0016818">
    <property type="term" value="F:hydrolase activity, acting on acid anhydrides, in phosphorus-containing anhydrides"/>
    <property type="evidence" value="ECO:0007669"/>
    <property type="project" value="InterPro"/>
</dbReference>
<name>A0A3G3K1I4_9BACL</name>
<dbReference type="NCBIfam" id="TIGR00052">
    <property type="entry name" value="nudix-type nucleoside diphosphatase, YffH/AdpP family"/>
    <property type="match status" value="1"/>
</dbReference>
<proteinExistence type="predicted"/>
<dbReference type="PROSITE" id="PS51462">
    <property type="entry name" value="NUDIX"/>
    <property type="match status" value="1"/>
</dbReference>
<dbReference type="Gene3D" id="3.40.50.10400">
    <property type="entry name" value="Hypothetical protein PA1492"/>
    <property type="match status" value="1"/>
</dbReference>
<feature type="short sequence motif" description="Nudix box" evidence="5">
    <location>
        <begin position="86"/>
        <end position="107"/>
    </location>
</feature>
<dbReference type="InterPro" id="IPR000086">
    <property type="entry name" value="NUDIX_hydrolase_dom"/>
</dbReference>
<keyword evidence="4" id="KW-0479">Metal-binding</keyword>
<evidence type="ECO:0000313" key="7">
    <source>
        <dbReference type="EMBL" id="AYQ73917.1"/>
    </source>
</evidence>
<feature type="binding site" evidence="4">
    <location>
        <position position="153"/>
    </location>
    <ligand>
        <name>Mg(2+)</name>
        <dbReference type="ChEBI" id="CHEBI:18420"/>
        <label>1</label>
    </ligand>
</feature>
<feature type="binding site" evidence="4">
    <location>
        <position position="104"/>
    </location>
    <ligand>
        <name>Mg(2+)</name>
        <dbReference type="ChEBI" id="CHEBI:18420"/>
        <label>2</label>
    </ligand>
</feature>
<dbReference type="EMBL" id="CP033433">
    <property type="protein sequence ID" value="AYQ73917.1"/>
    <property type="molecule type" value="Genomic_DNA"/>
</dbReference>
<dbReference type="InterPro" id="IPR004385">
    <property type="entry name" value="NDP_pyrophosphatase"/>
</dbReference>
<evidence type="ECO:0000256" key="5">
    <source>
        <dbReference type="PIRSR" id="PIRSR604385-3"/>
    </source>
</evidence>
<reference evidence="7 8" key="1">
    <citation type="submission" date="2018-10" db="EMBL/GenBank/DDBJ databases">
        <title>Genome Sequence of Cohnella sp.</title>
        <authorList>
            <person name="Srinivasan S."/>
            <person name="Kim M.K."/>
        </authorList>
    </citation>
    <scope>NUCLEOTIDE SEQUENCE [LARGE SCALE GENOMIC DNA]</scope>
    <source>
        <strain evidence="7 8">18JY8-7</strain>
    </source>
</reference>